<dbReference type="InterPro" id="IPR050194">
    <property type="entry name" value="Glycosyltransferase_grp1"/>
</dbReference>
<dbReference type="Gene3D" id="3.40.50.2000">
    <property type="entry name" value="Glycogen Phosphorylase B"/>
    <property type="match status" value="1"/>
</dbReference>
<protein>
    <submittedName>
        <fullName evidence="2">Glycosyltransferase</fullName>
    </submittedName>
</protein>
<dbReference type="Pfam" id="PF00534">
    <property type="entry name" value="Glycos_transf_1"/>
    <property type="match status" value="1"/>
</dbReference>
<sequence>MMLQIANLIKHERDHIEFWVIGGAQSVERDLFAKKLEEQQMADMIKWFPVIPYQQMPDVYAKIRRSGGCYLATTKVESFGNTFIESMACGVPVIAPRHSSIPEIVVHGQTGYLFRKNNRVTNVQTQTAQKYRRLMTRKMKLCTEKQSRGRENKVLY</sequence>
<gene>
    <name evidence="2" type="ORF">NZD89_15395</name>
</gene>
<dbReference type="SUPFAM" id="SSF53756">
    <property type="entry name" value="UDP-Glycosyltransferase/glycogen phosphorylase"/>
    <property type="match status" value="1"/>
</dbReference>
<dbReference type="InterPro" id="IPR001296">
    <property type="entry name" value="Glyco_trans_1"/>
</dbReference>
<organism evidence="2 3">
    <name type="scientific">Alicyclobacillus fastidiosus</name>
    <dbReference type="NCBI Taxonomy" id="392011"/>
    <lineage>
        <taxon>Bacteria</taxon>
        <taxon>Bacillati</taxon>
        <taxon>Bacillota</taxon>
        <taxon>Bacilli</taxon>
        <taxon>Bacillales</taxon>
        <taxon>Alicyclobacillaceae</taxon>
        <taxon>Alicyclobacillus</taxon>
    </lineage>
</organism>
<proteinExistence type="predicted"/>
<dbReference type="PANTHER" id="PTHR45947">
    <property type="entry name" value="SULFOQUINOVOSYL TRANSFERASE SQD2"/>
    <property type="match status" value="1"/>
</dbReference>
<dbReference type="EMBL" id="CP104067">
    <property type="protein sequence ID" value="WAH39787.1"/>
    <property type="molecule type" value="Genomic_DNA"/>
</dbReference>
<evidence type="ECO:0000313" key="3">
    <source>
        <dbReference type="Proteomes" id="UP001164761"/>
    </source>
</evidence>
<evidence type="ECO:0000313" key="2">
    <source>
        <dbReference type="EMBL" id="WAH39787.1"/>
    </source>
</evidence>
<evidence type="ECO:0000259" key="1">
    <source>
        <dbReference type="Pfam" id="PF00534"/>
    </source>
</evidence>
<dbReference type="Proteomes" id="UP001164761">
    <property type="component" value="Chromosome"/>
</dbReference>
<dbReference type="PANTHER" id="PTHR45947:SF3">
    <property type="entry name" value="SULFOQUINOVOSYL TRANSFERASE SQD2"/>
    <property type="match status" value="1"/>
</dbReference>
<reference evidence="2" key="1">
    <citation type="submission" date="2022-08" db="EMBL/GenBank/DDBJ databases">
        <title>Alicyclobacillus fastidiosus DSM 17978, complete genome.</title>
        <authorList>
            <person name="Wang Q."/>
            <person name="Cai R."/>
            <person name="Wang Z."/>
        </authorList>
    </citation>
    <scope>NUCLEOTIDE SEQUENCE</scope>
    <source>
        <strain evidence="2">DSM 17978</strain>
    </source>
</reference>
<name>A0ABY6ZB75_9BACL</name>
<dbReference type="RefSeq" id="WP_268003685.1">
    <property type="nucleotide sequence ID" value="NZ_BSUT01000001.1"/>
</dbReference>
<feature type="domain" description="Glycosyl transferase family 1" evidence="1">
    <location>
        <begin position="4"/>
        <end position="118"/>
    </location>
</feature>
<accession>A0ABY6ZB75</accession>
<keyword evidence="3" id="KW-1185">Reference proteome</keyword>